<dbReference type="InterPro" id="IPR003593">
    <property type="entry name" value="AAA+_ATPase"/>
</dbReference>
<dbReference type="GO" id="GO:0005524">
    <property type="term" value="F:ATP binding"/>
    <property type="evidence" value="ECO:0007669"/>
    <property type="project" value="UniProtKB-KW"/>
</dbReference>
<keyword evidence="1" id="KW-0547">Nucleotide-binding</keyword>
<evidence type="ECO:0000259" key="4">
    <source>
        <dbReference type="SMART" id="SM00382"/>
    </source>
</evidence>
<reference evidence="5" key="1">
    <citation type="journal article" date="2021" name="PeerJ">
        <title>Extensive microbial diversity within the chicken gut microbiome revealed by metagenomics and culture.</title>
        <authorList>
            <person name="Gilroy R."/>
            <person name="Ravi A."/>
            <person name="Getino M."/>
            <person name="Pursley I."/>
            <person name="Horton D.L."/>
            <person name="Alikhan N.F."/>
            <person name="Baker D."/>
            <person name="Gharbi K."/>
            <person name="Hall N."/>
            <person name="Watson M."/>
            <person name="Adriaenssens E.M."/>
            <person name="Foster-Nyarko E."/>
            <person name="Jarju S."/>
            <person name="Secka A."/>
            <person name="Antonio M."/>
            <person name="Oren A."/>
            <person name="Chaudhuri R.R."/>
            <person name="La Ragione R."/>
            <person name="Hildebrand F."/>
            <person name="Pallen M.J."/>
        </authorList>
    </citation>
    <scope>NUCLEOTIDE SEQUENCE</scope>
    <source>
        <strain evidence="5">5933</strain>
    </source>
</reference>
<comment type="caution">
    <text evidence="5">The sequence shown here is derived from an EMBL/GenBank/DDBJ whole genome shotgun (WGS) entry which is preliminary data.</text>
</comment>
<evidence type="ECO:0000313" key="6">
    <source>
        <dbReference type="Proteomes" id="UP000823918"/>
    </source>
</evidence>
<gene>
    <name evidence="5" type="primary">tadA</name>
    <name evidence="5" type="ORF">H9698_08770</name>
</gene>
<evidence type="ECO:0000256" key="1">
    <source>
        <dbReference type="ARBA" id="ARBA00022741"/>
    </source>
</evidence>
<evidence type="ECO:0000256" key="3">
    <source>
        <dbReference type="SAM" id="MobiDB-lite"/>
    </source>
</evidence>
<proteinExistence type="predicted"/>
<evidence type="ECO:0000313" key="5">
    <source>
        <dbReference type="EMBL" id="HJC72867.1"/>
    </source>
</evidence>
<reference evidence="5" key="2">
    <citation type="submission" date="2021-04" db="EMBL/GenBank/DDBJ databases">
        <authorList>
            <person name="Gilroy R."/>
        </authorList>
    </citation>
    <scope>NUCLEOTIDE SEQUENCE</scope>
    <source>
        <strain evidence="5">5933</strain>
    </source>
</reference>
<dbReference type="PANTHER" id="PTHR20953:SF3">
    <property type="entry name" value="P-LOOP CONTAINING NUCLEOSIDE TRIPHOSPHATE HYDROLASES SUPERFAMILY PROTEIN"/>
    <property type="match status" value="1"/>
</dbReference>
<feature type="domain" description="AAA+ ATPase" evidence="4">
    <location>
        <begin position="148"/>
        <end position="283"/>
    </location>
</feature>
<organism evidence="5 6">
    <name type="scientific">Candidatus Ruthenibacterium merdavium</name>
    <dbReference type="NCBI Taxonomy" id="2838752"/>
    <lineage>
        <taxon>Bacteria</taxon>
        <taxon>Bacillati</taxon>
        <taxon>Bacillota</taxon>
        <taxon>Clostridia</taxon>
        <taxon>Eubacteriales</taxon>
        <taxon>Oscillospiraceae</taxon>
        <taxon>Ruthenibacterium</taxon>
    </lineage>
</organism>
<accession>A0A9D2TLH6</accession>
<dbReference type="SUPFAM" id="SSF52540">
    <property type="entry name" value="P-loop containing nucleoside triphosphate hydrolases"/>
    <property type="match status" value="1"/>
</dbReference>
<dbReference type="Proteomes" id="UP000823918">
    <property type="component" value="Unassembled WGS sequence"/>
</dbReference>
<sequence length="369" mass="40162">MAQSFYQAAAALPAELSDPLSRLDPEFVRDVTEIRLRTFGPVMLRKPQGVFFLNGRGVLTSELSDAKKMSEALMNDCFHALCGYSVHSAQPQINQGYLTLSGGHRVGVCGTMKQMPDQSYFVQEIAGINIRIARNAMCELPRFLADAPREGILIAGEPASGKTTLLRSLVRWWARTCCVSVVDERQELFPAGQMRPLDCDVFSGYPKHIGMQHALRAFSPQVLVCDEIGAKEDAQAVCSAVNAGVCVVASVHAADLDGLYKREPIRMLLETGAFTKAVFLKGRASPGQVRDIYDLDVHSESAGRRMPPDAGRSRRNNACTAAEIQTGAARTNGGLPAQPWRNAQPAPWPDRRDAAARRTSSRYGVSAGV</sequence>
<feature type="region of interest" description="Disordered" evidence="3">
    <location>
        <begin position="327"/>
        <end position="369"/>
    </location>
</feature>
<dbReference type="PANTHER" id="PTHR20953">
    <property type="entry name" value="KINASE-RELATED"/>
    <property type="match status" value="1"/>
</dbReference>
<dbReference type="SMART" id="SM00382">
    <property type="entry name" value="AAA"/>
    <property type="match status" value="1"/>
</dbReference>
<dbReference type="Gene3D" id="3.40.50.300">
    <property type="entry name" value="P-loop containing nucleotide triphosphate hydrolases"/>
    <property type="match status" value="1"/>
</dbReference>
<dbReference type="Pfam" id="PF19568">
    <property type="entry name" value="Spore_III_AA"/>
    <property type="match status" value="1"/>
</dbReference>
<dbReference type="InterPro" id="IPR045735">
    <property type="entry name" value="Spore_III_AA_AAA+_ATPase"/>
</dbReference>
<dbReference type="AlphaFoldDB" id="A0A9D2TLH6"/>
<dbReference type="EMBL" id="DWWA01000045">
    <property type="protein sequence ID" value="HJC72867.1"/>
    <property type="molecule type" value="Genomic_DNA"/>
</dbReference>
<keyword evidence="2" id="KW-0067">ATP-binding</keyword>
<dbReference type="InterPro" id="IPR027417">
    <property type="entry name" value="P-loop_NTPase"/>
</dbReference>
<protein>
    <submittedName>
        <fullName evidence="5">Flp pilus assembly complex ATPase component TadA</fullName>
    </submittedName>
</protein>
<evidence type="ECO:0000256" key="2">
    <source>
        <dbReference type="ARBA" id="ARBA00022840"/>
    </source>
</evidence>
<name>A0A9D2TLH6_9FIRM</name>